<dbReference type="PROSITE" id="PS51257">
    <property type="entry name" value="PROKAR_LIPOPROTEIN"/>
    <property type="match status" value="1"/>
</dbReference>
<gene>
    <name evidence="1" type="ORF">HU722_05145</name>
</gene>
<accession>A0A8H9YLM9</accession>
<dbReference type="AlphaFoldDB" id="A0A8H9YLM9"/>
<sequence length="132" mass="14561">MIKSPHGLLAISLAVLTACSTNPPDKVEKIRTLQVPLVMSSAKSLPLTAVNTLALYRSNKQHIDNLTVSLKSQYLQDVTTRDIFERDSEIQPVYSALSQLEQLGLINQRYFKEQNNAGLQKIDSVLAPLIAG</sequence>
<organism evidence="1">
    <name type="scientific">Pseudomonas tritici</name>
    <dbReference type="NCBI Taxonomy" id="2745518"/>
    <lineage>
        <taxon>Bacteria</taxon>
        <taxon>Pseudomonadati</taxon>
        <taxon>Pseudomonadota</taxon>
        <taxon>Gammaproteobacteria</taxon>
        <taxon>Pseudomonadales</taxon>
        <taxon>Pseudomonadaceae</taxon>
        <taxon>Pseudomonas</taxon>
    </lineage>
</organism>
<comment type="caution">
    <text evidence="1">The sequence shown here is derived from an EMBL/GenBank/DDBJ whole genome shotgun (WGS) entry which is preliminary data.</text>
</comment>
<protein>
    <submittedName>
        <fullName evidence="1">Uncharacterized protein</fullName>
    </submittedName>
</protein>
<name>A0A8H9YLM9_9PSED</name>
<reference evidence="1" key="1">
    <citation type="journal article" date="2020" name="Microorganisms">
        <title>Reliable Identification of Environmental Pseudomonas Isolates Using the rpoD Gene.</title>
        <authorList>
            <consortium name="The Broad Institute Genome Sequencing Platform"/>
            <person name="Girard L."/>
            <person name="Lood C."/>
            <person name="Rokni-Zadeh H."/>
            <person name="van Noort V."/>
            <person name="Lavigne R."/>
            <person name="De Mot R."/>
        </authorList>
    </citation>
    <scope>NUCLEOTIDE SEQUENCE [LARGE SCALE GENOMIC DNA]</scope>
    <source>
        <strain evidence="1">SWRI145</strain>
    </source>
</reference>
<evidence type="ECO:0000313" key="1">
    <source>
        <dbReference type="EMBL" id="MBC3290901.1"/>
    </source>
</evidence>
<proteinExistence type="predicted"/>
<dbReference type="EMBL" id="JABWQF010000002">
    <property type="protein sequence ID" value="MBC3290901.1"/>
    <property type="molecule type" value="Genomic_DNA"/>
</dbReference>